<organism evidence="1 2">
    <name type="scientific">Planotetraspora silvatica</name>
    <dbReference type="NCBI Taxonomy" id="234614"/>
    <lineage>
        <taxon>Bacteria</taxon>
        <taxon>Bacillati</taxon>
        <taxon>Actinomycetota</taxon>
        <taxon>Actinomycetes</taxon>
        <taxon>Streptosporangiales</taxon>
        <taxon>Streptosporangiaceae</taxon>
        <taxon>Planotetraspora</taxon>
    </lineage>
</organism>
<dbReference type="EMBL" id="BOOQ01000008">
    <property type="protein sequence ID" value="GII45101.1"/>
    <property type="molecule type" value="Genomic_DNA"/>
</dbReference>
<keyword evidence="2" id="KW-1185">Reference proteome</keyword>
<name>A0A8J3UII7_9ACTN</name>
<proteinExistence type="predicted"/>
<protein>
    <submittedName>
        <fullName evidence="1">Uncharacterized protein</fullName>
    </submittedName>
</protein>
<sequence length="202" mass="23030">MSELPEPLRRRVIIEIYRQAAELDWDGLTDRQRTEHYNRWLDDLDIGGELARYLHRDKIRYWLKDVPMKEYARARSGIGPLADLVSVRLPGPDQIVKQVIGPDWSAVDGSVREKPNRCLVTNGWEQRLMIWGPPKALRDLVWAGINSVVDDLEPTPLLVIASPRGLELDPGEKRRHVLLGDVAGLEVLHTVLRVIRVTPAES</sequence>
<evidence type="ECO:0000313" key="1">
    <source>
        <dbReference type="EMBL" id="GII45101.1"/>
    </source>
</evidence>
<gene>
    <name evidence="1" type="ORF">Psi02_15250</name>
</gene>
<dbReference type="AlphaFoldDB" id="A0A8J3UII7"/>
<dbReference type="Proteomes" id="UP000644610">
    <property type="component" value="Unassembled WGS sequence"/>
</dbReference>
<accession>A0A8J3UII7</accession>
<evidence type="ECO:0000313" key="2">
    <source>
        <dbReference type="Proteomes" id="UP000644610"/>
    </source>
</evidence>
<comment type="caution">
    <text evidence="1">The sequence shown here is derived from an EMBL/GenBank/DDBJ whole genome shotgun (WGS) entry which is preliminary data.</text>
</comment>
<dbReference type="RefSeq" id="WP_203972738.1">
    <property type="nucleotide sequence ID" value="NZ_BAAAKY010000022.1"/>
</dbReference>
<reference evidence="1" key="1">
    <citation type="submission" date="2021-01" db="EMBL/GenBank/DDBJ databases">
        <title>Whole genome shotgun sequence of Planotetraspora silvatica NBRC 100141.</title>
        <authorList>
            <person name="Komaki H."/>
            <person name="Tamura T."/>
        </authorList>
    </citation>
    <scope>NUCLEOTIDE SEQUENCE</scope>
    <source>
        <strain evidence="1">NBRC 100141</strain>
    </source>
</reference>